<feature type="compositionally biased region" description="Acidic residues" evidence="1">
    <location>
        <begin position="104"/>
        <end position="117"/>
    </location>
</feature>
<keyword evidence="3" id="KW-1185">Reference proteome</keyword>
<dbReference type="Proteomes" id="UP001156389">
    <property type="component" value="Unassembled WGS sequence"/>
</dbReference>
<name>A0ABT2JPY5_9ACTN</name>
<organism evidence="2 3">
    <name type="scientific">Streptomyces gossypii</name>
    <dbReference type="NCBI Taxonomy" id="2883101"/>
    <lineage>
        <taxon>Bacteria</taxon>
        <taxon>Bacillati</taxon>
        <taxon>Actinomycetota</taxon>
        <taxon>Actinomycetes</taxon>
        <taxon>Kitasatosporales</taxon>
        <taxon>Streptomycetaceae</taxon>
        <taxon>Streptomyces</taxon>
    </lineage>
</organism>
<proteinExistence type="predicted"/>
<feature type="region of interest" description="Disordered" evidence="1">
    <location>
        <begin position="91"/>
        <end position="117"/>
    </location>
</feature>
<gene>
    <name evidence="2" type="ORF">LHJ74_08485</name>
</gene>
<protein>
    <submittedName>
        <fullName evidence="2">Uncharacterized protein</fullName>
    </submittedName>
</protein>
<comment type="caution">
    <text evidence="2">The sequence shown here is derived from an EMBL/GenBank/DDBJ whole genome shotgun (WGS) entry which is preliminary data.</text>
</comment>
<sequence length="117" mass="12655">MISHAGQTGAHNSRLLPWCNPEGNPCYVIGDGTGYISRVADNVESVQLDMAADLLDHVADLLSDGTATPEQIRFVAARMTESLREVHRIARSRGDRIPRLEQGVPEEQEDGSDVSGG</sequence>
<accession>A0ABT2JPY5</accession>
<evidence type="ECO:0000256" key="1">
    <source>
        <dbReference type="SAM" id="MobiDB-lite"/>
    </source>
</evidence>
<evidence type="ECO:0000313" key="3">
    <source>
        <dbReference type="Proteomes" id="UP001156389"/>
    </source>
</evidence>
<reference evidence="2 3" key="1">
    <citation type="submission" date="2021-10" db="EMBL/GenBank/DDBJ databases">
        <title>Streptomyces gossypii sp. nov., isolated from soil collected from cotton field.</title>
        <authorList>
            <person name="Ge X."/>
            <person name="Chen X."/>
            <person name="Liu W."/>
        </authorList>
    </citation>
    <scope>NUCLEOTIDE SEQUENCE [LARGE SCALE GENOMIC DNA]</scope>
    <source>
        <strain evidence="2 3">N2-109</strain>
    </source>
</reference>
<evidence type="ECO:0000313" key="2">
    <source>
        <dbReference type="EMBL" id="MCT2589947.1"/>
    </source>
</evidence>
<dbReference type="RefSeq" id="WP_260217116.1">
    <property type="nucleotide sequence ID" value="NZ_JAJAGO010000003.1"/>
</dbReference>
<dbReference type="EMBL" id="JAJAGO010000003">
    <property type="protein sequence ID" value="MCT2589947.1"/>
    <property type="molecule type" value="Genomic_DNA"/>
</dbReference>